<evidence type="ECO:0000313" key="10">
    <source>
        <dbReference type="EMBL" id="MDT3766924.1"/>
    </source>
</evidence>
<dbReference type="InterPro" id="IPR042211">
    <property type="entry name" value="CRISPR-assoc_Cas1_N"/>
</dbReference>
<feature type="binding site" evidence="8">
    <location>
        <position position="211"/>
    </location>
    <ligand>
        <name>Mn(2+)</name>
        <dbReference type="ChEBI" id="CHEBI:29035"/>
    </ligand>
</feature>
<keyword evidence="5 8" id="KW-0460">Magnesium</keyword>
<evidence type="ECO:0000256" key="7">
    <source>
        <dbReference type="ARBA" id="ARBA00023125"/>
    </source>
</evidence>
<dbReference type="GO" id="GO:0004519">
    <property type="term" value="F:endonuclease activity"/>
    <property type="evidence" value="ECO:0007669"/>
    <property type="project" value="UniProtKB-KW"/>
</dbReference>
<keyword evidence="3 8" id="KW-0255">Endonuclease</keyword>
<keyword evidence="1 8" id="KW-0540">Nuclease</keyword>
<dbReference type="InterPro" id="IPR002729">
    <property type="entry name" value="CRISPR-assoc_Cas1"/>
</dbReference>
<keyword evidence="2 8" id="KW-0479">Metal-binding</keyword>
<comment type="similarity">
    <text evidence="8">Belongs to the CRISPR-associated endonuclease Cas1 family.</text>
</comment>
<evidence type="ECO:0000256" key="5">
    <source>
        <dbReference type="ARBA" id="ARBA00022842"/>
    </source>
</evidence>
<dbReference type="RefSeq" id="WP_313272162.1">
    <property type="nucleotide sequence ID" value="NZ_JASXSX010000001.1"/>
</dbReference>
<feature type="region of interest" description="Disordered" evidence="9">
    <location>
        <begin position="296"/>
        <end position="330"/>
    </location>
</feature>
<comment type="function">
    <text evidence="8">CRISPR (clustered regularly interspaced short palindromic repeat), is an adaptive immune system that provides protection against mobile genetic elements (viruses, transposable elements and conjugative plasmids). CRISPR clusters contain spacers, sequences complementary to antecedent mobile elements, and target invading nucleic acids. CRISPR clusters are transcribed and processed into CRISPR RNA (crRNA). Acts as a dsDNA endonuclease. Involved in the integration of spacer DNA into the CRISPR cassette.</text>
</comment>
<accession>A0ABU3I975</accession>
<dbReference type="EMBL" id="JASXSX010000001">
    <property type="protein sequence ID" value="MDT3766924.1"/>
    <property type="molecule type" value="Genomic_DNA"/>
</dbReference>
<dbReference type="EC" id="3.1.-.-" evidence="8"/>
<name>A0ABU3I975_9ACTO</name>
<keyword evidence="6 8" id="KW-0051">Antiviral defense</keyword>
<dbReference type="PANTHER" id="PTHR34353:SF3">
    <property type="entry name" value="CRISPR-ASSOCIATED ENDONUCLEASE CAS1"/>
    <property type="match status" value="1"/>
</dbReference>
<dbReference type="CDD" id="cd09719">
    <property type="entry name" value="Cas1_I-E"/>
    <property type="match status" value="1"/>
</dbReference>
<feature type="binding site" evidence="8">
    <location>
        <position position="144"/>
    </location>
    <ligand>
        <name>Mn(2+)</name>
        <dbReference type="ChEBI" id="CHEBI:29035"/>
    </ligand>
</feature>
<dbReference type="Gene3D" id="3.100.10.20">
    <property type="entry name" value="CRISPR-associated endonuclease Cas1, N-terminal domain"/>
    <property type="match status" value="1"/>
</dbReference>
<evidence type="ECO:0000256" key="2">
    <source>
        <dbReference type="ARBA" id="ARBA00022723"/>
    </source>
</evidence>
<dbReference type="InterPro" id="IPR050646">
    <property type="entry name" value="Cas1"/>
</dbReference>
<dbReference type="Proteomes" id="UP001247542">
    <property type="component" value="Unassembled WGS sequence"/>
</dbReference>
<organism evidence="10 11">
    <name type="scientific">Gleimia hominis</name>
    <dbReference type="NCBI Taxonomy" id="595468"/>
    <lineage>
        <taxon>Bacteria</taxon>
        <taxon>Bacillati</taxon>
        <taxon>Actinomycetota</taxon>
        <taxon>Actinomycetes</taxon>
        <taxon>Actinomycetales</taxon>
        <taxon>Actinomycetaceae</taxon>
        <taxon>Gleimia</taxon>
    </lineage>
</organism>
<evidence type="ECO:0000256" key="1">
    <source>
        <dbReference type="ARBA" id="ARBA00022722"/>
    </source>
</evidence>
<evidence type="ECO:0000256" key="4">
    <source>
        <dbReference type="ARBA" id="ARBA00022801"/>
    </source>
</evidence>
<comment type="cofactor">
    <cofactor evidence="8">
        <name>Mg(2+)</name>
        <dbReference type="ChEBI" id="CHEBI:18420"/>
    </cofactor>
    <cofactor evidence="8">
        <name>Mn(2+)</name>
        <dbReference type="ChEBI" id="CHEBI:29035"/>
    </cofactor>
</comment>
<dbReference type="NCBIfam" id="TIGR03638">
    <property type="entry name" value="cas1_ECOLI"/>
    <property type="match status" value="1"/>
</dbReference>
<sequence length="330" mass="35610">MFGVAPPRRQEVGQVSDRWSFVYLERCTVNRDDNAITATDAEGTVHIPVAMVACLMLGPGTRVTYAAIALLGDSGVSVVWVGEKGVRFYAGGRSLAASSRLLDVQARLSTTPRERVKVARRMYEWRFPNEDVSTLTMQQLRGREGARMRRVYADVSERTGVSWSRRDYDSQDFSYGDPVNQALSAANACLYGVVHAVVAALGCSPALGFVHAGTDRAFLFDVADLYKAQTSIPIAFEVVSEGVADATGEVRRRMRDAIVEHRLLERISADIKELLVPGEDPDLSAGGLVLWSGQASGPVEAGKNYADERRRQGSVKPGALGAASGEGAGV</sequence>
<dbReference type="HAMAP" id="MF_01470">
    <property type="entry name" value="Cas1"/>
    <property type="match status" value="1"/>
</dbReference>
<dbReference type="Pfam" id="PF01867">
    <property type="entry name" value="Cas_Cas1"/>
    <property type="match status" value="2"/>
</dbReference>
<evidence type="ECO:0000256" key="6">
    <source>
        <dbReference type="ARBA" id="ARBA00023118"/>
    </source>
</evidence>
<dbReference type="InterPro" id="IPR033641">
    <property type="entry name" value="Cas1_I-E"/>
</dbReference>
<gene>
    <name evidence="10" type="primary">cas1e</name>
    <name evidence="8" type="synonym">cas1</name>
    <name evidence="10" type="ORF">QS713_02445</name>
</gene>
<evidence type="ECO:0000256" key="8">
    <source>
        <dbReference type="HAMAP-Rule" id="MF_01470"/>
    </source>
</evidence>
<keyword evidence="4 8" id="KW-0378">Hydrolase</keyword>
<keyword evidence="11" id="KW-1185">Reference proteome</keyword>
<dbReference type="PANTHER" id="PTHR34353">
    <property type="entry name" value="CRISPR-ASSOCIATED ENDONUCLEASE CAS1 1"/>
    <property type="match status" value="1"/>
</dbReference>
<keyword evidence="8" id="KW-0464">Manganese</keyword>
<feature type="binding site" evidence="8">
    <location>
        <position position="224"/>
    </location>
    <ligand>
        <name>Mn(2+)</name>
        <dbReference type="ChEBI" id="CHEBI:29035"/>
    </ligand>
</feature>
<comment type="subunit">
    <text evidence="8">Homodimer, forms a heterotetramer with a Cas2 homodimer.</text>
</comment>
<proteinExistence type="inferred from homology"/>
<comment type="caution">
    <text evidence="10">The sequence shown here is derived from an EMBL/GenBank/DDBJ whole genome shotgun (WGS) entry which is preliminary data.</text>
</comment>
<protein>
    <recommendedName>
        <fullName evidence="8">CRISPR-associated endonuclease Cas1</fullName>
        <ecNumber evidence="8">3.1.-.-</ecNumber>
    </recommendedName>
</protein>
<dbReference type="Gene3D" id="1.20.120.920">
    <property type="entry name" value="CRISPR-associated endonuclease Cas1, C-terminal domain"/>
    <property type="match status" value="1"/>
</dbReference>
<evidence type="ECO:0000313" key="11">
    <source>
        <dbReference type="Proteomes" id="UP001247542"/>
    </source>
</evidence>
<dbReference type="InterPro" id="IPR019851">
    <property type="entry name" value="CRISPR-assoc_Cas1_ECOLI"/>
</dbReference>
<evidence type="ECO:0000256" key="3">
    <source>
        <dbReference type="ARBA" id="ARBA00022759"/>
    </source>
</evidence>
<reference evidence="10 11" key="1">
    <citation type="submission" date="2023-06" db="EMBL/GenBank/DDBJ databases">
        <title>Draft genome sequence of Gleimia hominis type strain CCUG 57540T.</title>
        <authorList>
            <person name="Salva-Serra F."/>
            <person name="Cardew S."/>
            <person name="Jensie Markopoulos S."/>
            <person name="Ohlen M."/>
            <person name="Inganas E."/>
            <person name="Svensson-Stadler L."/>
            <person name="Moore E.R.B."/>
        </authorList>
    </citation>
    <scope>NUCLEOTIDE SEQUENCE [LARGE SCALE GENOMIC DNA]</scope>
    <source>
        <strain evidence="10 11">CCUG 57540</strain>
    </source>
</reference>
<evidence type="ECO:0000256" key="9">
    <source>
        <dbReference type="SAM" id="MobiDB-lite"/>
    </source>
</evidence>
<keyword evidence="7 8" id="KW-0238">DNA-binding</keyword>
<dbReference type="InterPro" id="IPR042206">
    <property type="entry name" value="CRISPR-assoc_Cas1_C"/>
</dbReference>